<protein>
    <submittedName>
        <fullName evidence="2">Class I SAM-dependent methyltransferase</fullName>
        <ecNumber evidence="2">2.1.1.-</ecNumber>
    </submittedName>
</protein>
<evidence type="ECO:0000313" key="3">
    <source>
        <dbReference type="Proteomes" id="UP001529369"/>
    </source>
</evidence>
<evidence type="ECO:0000313" key="2">
    <source>
        <dbReference type="EMBL" id="MDN3563233.1"/>
    </source>
</evidence>
<keyword evidence="2" id="KW-0489">Methyltransferase</keyword>
<dbReference type="GO" id="GO:0032259">
    <property type="term" value="P:methylation"/>
    <property type="evidence" value="ECO:0007669"/>
    <property type="project" value="UniProtKB-KW"/>
</dbReference>
<dbReference type="EC" id="2.1.1.-" evidence="2"/>
<dbReference type="PANTHER" id="PTHR43861">
    <property type="entry name" value="TRANS-ACONITATE 2-METHYLTRANSFERASE-RELATED"/>
    <property type="match status" value="1"/>
</dbReference>
<dbReference type="InterPro" id="IPR029063">
    <property type="entry name" value="SAM-dependent_MTases_sf"/>
</dbReference>
<dbReference type="CDD" id="cd02440">
    <property type="entry name" value="AdoMet_MTases"/>
    <property type="match status" value="1"/>
</dbReference>
<name>A0ABT8A173_9PROT</name>
<proteinExistence type="predicted"/>
<dbReference type="Proteomes" id="UP001529369">
    <property type="component" value="Unassembled WGS sequence"/>
</dbReference>
<dbReference type="EMBL" id="JAUFPN010000020">
    <property type="protein sequence ID" value="MDN3563233.1"/>
    <property type="molecule type" value="Genomic_DNA"/>
</dbReference>
<dbReference type="GO" id="GO:0008168">
    <property type="term" value="F:methyltransferase activity"/>
    <property type="evidence" value="ECO:0007669"/>
    <property type="project" value="UniProtKB-KW"/>
</dbReference>
<feature type="domain" description="Methyltransferase" evidence="1">
    <location>
        <begin position="50"/>
        <end position="159"/>
    </location>
</feature>
<reference evidence="3" key="1">
    <citation type="journal article" date="2019" name="Int. J. Syst. Evol. Microbiol.">
        <title>The Global Catalogue of Microorganisms (GCM) 10K type strain sequencing project: providing services to taxonomists for standard genome sequencing and annotation.</title>
        <authorList>
            <consortium name="The Broad Institute Genomics Platform"/>
            <consortium name="The Broad Institute Genome Sequencing Center for Infectious Disease"/>
            <person name="Wu L."/>
            <person name="Ma J."/>
        </authorList>
    </citation>
    <scope>NUCLEOTIDE SEQUENCE [LARGE SCALE GENOMIC DNA]</scope>
    <source>
        <strain evidence="3">CECT 7131</strain>
    </source>
</reference>
<evidence type="ECO:0000259" key="1">
    <source>
        <dbReference type="Pfam" id="PF13847"/>
    </source>
</evidence>
<gene>
    <name evidence="2" type="ORF">QWZ14_02425</name>
</gene>
<dbReference type="InterPro" id="IPR025714">
    <property type="entry name" value="Methyltranfer_dom"/>
</dbReference>
<comment type="caution">
    <text evidence="2">The sequence shown here is derived from an EMBL/GenBank/DDBJ whole genome shotgun (WGS) entry which is preliminary data.</text>
</comment>
<keyword evidence="3" id="KW-1185">Reference proteome</keyword>
<dbReference type="PANTHER" id="PTHR43861:SF1">
    <property type="entry name" value="TRANS-ACONITATE 2-METHYLTRANSFERASE"/>
    <property type="match status" value="1"/>
</dbReference>
<dbReference type="RefSeq" id="WP_290314971.1">
    <property type="nucleotide sequence ID" value="NZ_JAUFPN010000020.1"/>
</dbReference>
<accession>A0ABT8A173</accession>
<sequence length="284" mass="29015">MADDRAGPNAAQAAYWNGPSTRAWATHHARIDARFAPVLARALDRAAPRPGARVLDIGCGSGTSTLALAERVGPQGAVLGLDIAADSVAVAERRIAAAGLAQARVMLADAATHPFAPAGFDLLFSRFGVMFFLDPVAAFGHIRGALKPGAAVVLAAFRSPAENAWATGPVAAVRHLLPPAIPPGPEEPGQFAFADPARVQRILLGAGFRDVALEAADLPMRLGADAAEAADFAMTIGQASRAAAGLPEAARAAVREGIAAFYQAHDSAAGVVMPAAIWLVTATA</sequence>
<dbReference type="Gene3D" id="3.40.50.150">
    <property type="entry name" value="Vaccinia Virus protein VP39"/>
    <property type="match status" value="1"/>
</dbReference>
<dbReference type="Pfam" id="PF13847">
    <property type="entry name" value="Methyltransf_31"/>
    <property type="match status" value="1"/>
</dbReference>
<keyword evidence="2" id="KW-0808">Transferase</keyword>
<organism evidence="2 3">
    <name type="scientific">Paeniroseomonas aquatica</name>
    <dbReference type="NCBI Taxonomy" id="373043"/>
    <lineage>
        <taxon>Bacteria</taxon>
        <taxon>Pseudomonadati</taxon>
        <taxon>Pseudomonadota</taxon>
        <taxon>Alphaproteobacteria</taxon>
        <taxon>Acetobacterales</taxon>
        <taxon>Acetobacteraceae</taxon>
        <taxon>Paeniroseomonas</taxon>
    </lineage>
</organism>
<dbReference type="SUPFAM" id="SSF53335">
    <property type="entry name" value="S-adenosyl-L-methionine-dependent methyltransferases"/>
    <property type="match status" value="1"/>
</dbReference>